<evidence type="ECO:0000256" key="1">
    <source>
        <dbReference type="SAM" id="Phobius"/>
    </source>
</evidence>
<accession>A0A8J8CLN7</accession>
<name>A0A8J8CLN7_9CYAN</name>
<proteinExistence type="predicted"/>
<comment type="caution">
    <text evidence="2">The sequence shown here is derived from an EMBL/GenBank/DDBJ whole genome shotgun (WGS) entry which is preliminary data.</text>
</comment>
<feature type="transmembrane region" description="Helical" evidence="1">
    <location>
        <begin position="18"/>
        <end position="35"/>
    </location>
</feature>
<evidence type="ECO:0000313" key="2">
    <source>
        <dbReference type="EMBL" id="NDJ16322.1"/>
    </source>
</evidence>
<dbReference type="Gene3D" id="1.10.530.10">
    <property type="match status" value="1"/>
</dbReference>
<dbReference type="RefSeq" id="WP_162421842.1">
    <property type="nucleotide sequence ID" value="NZ_WVIE01000003.1"/>
</dbReference>
<keyword evidence="1" id="KW-0812">Transmembrane</keyword>
<dbReference type="Proteomes" id="UP000646053">
    <property type="component" value="Unassembled WGS sequence"/>
</dbReference>
<dbReference type="GO" id="GO:0016787">
    <property type="term" value="F:hydrolase activity"/>
    <property type="evidence" value="ECO:0007669"/>
    <property type="project" value="UniProtKB-KW"/>
</dbReference>
<keyword evidence="3" id="KW-1185">Reference proteome</keyword>
<keyword evidence="1" id="KW-0472">Membrane</keyword>
<protein>
    <submittedName>
        <fullName evidence="2">Glycoside hydrolase family protein</fullName>
    </submittedName>
</protein>
<gene>
    <name evidence="2" type="ORF">GS601_03290</name>
</gene>
<keyword evidence="2" id="KW-0378">Hydrolase</keyword>
<organism evidence="2 3">
    <name type="scientific">Myxacorys almedinensis A</name>
    <dbReference type="NCBI Taxonomy" id="2690445"/>
    <lineage>
        <taxon>Bacteria</taxon>
        <taxon>Bacillati</taxon>
        <taxon>Cyanobacteriota</taxon>
        <taxon>Cyanophyceae</taxon>
        <taxon>Leptolyngbyales</taxon>
        <taxon>Leptolyngbyaceae</taxon>
        <taxon>Myxacorys</taxon>
        <taxon>Myxacorys almedinensis</taxon>
    </lineage>
</organism>
<dbReference type="AlphaFoldDB" id="A0A8J8CLN7"/>
<dbReference type="InterPro" id="IPR023346">
    <property type="entry name" value="Lysozyme-like_dom_sf"/>
</dbReference>
<dbReference type="EMBL" id="WVIE01000003">
    <property type="protein sequence ID" value="NDJ16322.1"/>
    <property type="molecule type" value="Genomic_DNA"/>
</dbReference>
<evidence type="ECO:0000313" key="3">
    <source>
        <dbReference type="Proteomes" id="UP000646053"/>
    </source>
</evidence>
<sequence>MAKTESKPDSPTKFAENLLVRGLIVLGVLFLVTQFQGKRSSSPLLNSSARGADAPLVMQGGDPYIRALMRTISASESNVSNPYSVVYGGERISDLRQHPDRCITIVAGPNIGDCTTAAGRYQFITTTWLSKARRYHPSPYGFMVWSGYSFEPEYQDEVVYRWLNDRVAWGDDVRQLLKDGKIHTVLEMLSGTWTSLGYGIEDNSMSSELPRVYQRVLREELKQTASRS</sequence>
<keyword evidence="1" id="KW-1133">Transmembrane helix</keyword>
<reference evidence="2" key="1">
    <citation type="submission" date="2019-12" db="EMBL/GenBank/DDBJ databases">
        <title>High-Quality draft genome sequences of three cyanobacteria isolated from the limestone walls of the Old Cathedral of Coimbra.</title>
        <authorList>
            <person name="Tiago I."/>
            <person name="Soares F."/>
            <person name="Portugal A."/>
        </authorList>
    </citation>
    <scope>NUCLEOTIDE SEQUENCE</scope>
    <source>
        <strain evidence="2">A</strain>
    </source>
</reference>
<dbReference type="SUPFAM" id="SSF53955">
    <property type="entry name" value="Lysozyme-like"/>
    <property type="match status" value="1"/>
</dbReference>